<name>A0A2R4XQ05_9BURK</name>
<dbReference type="AlphaFoldDB" id="A0A2R4XQ05"/>
<evidence type="ECO:0000256" key="4">
    <source>
        <dbReference type="ARBA" id="ARBA00022692"/>
    </source>
</evidence>
<evidence type="ECO:0000256" key="5">
    <source>
        <dbReference type="ARBA" id="ARBA00022989"/>
    </source>
</evidence>
<evidence type="ECO:0000313" key="10">
    <source>
        <dbReference type="Proteomes" id="UP000244571"/>
    </source>
</evidence>
<sequence>MVPFIVGCALFMQMLDATVIAIALPAMATEFAVPAVRLNTAITAYLMAAAVFVPICGWAADRFGARRVFVTSIVIFTVSSAGCASASTVADLVGWRIVQGIGGAMMVPVGRLIMLRTVAKHELLRAMAFLSLPALMGPVLGPPVGGFLVTYASWHWIFLMNLPIGILGIFMSLRYIAAQANETTDKPLDLLGFLLSATCMATLVAAFELMASRALPPVWIGLMILTGIACGYLYKGHAQRHANPIIDLTLLNIPTFKESVLGGNLCRFTIGATPFLLALLLQTGFGMSAMSAGLITFASALGAMAMKFCAPPILKQWGYRRVLMVNSVITGATMALCATFTSTTPVWLMIGILLVSGFFRSLQFTAINTLGFADIPQSKLSVASGFSAMAQQLGISVGVAVAALVINTSMSLNAHEIPATSDITLGFIVIGLICALGALFFMRLPASAGEILQNRRK</sequence>
<keyword evidence="5 7" id="KW-1133">Transmembrane helix</keyword>
<dbReference type="GO" id="GO:0005886">
    <property type="term" value="C:plasma membrane"/>
    <property type="evidence" value="ECO:0007669"/>
    <property type="project" value="UniProtKB-SubCell"/>
</dbReference>
<dbReference type="InterPro" id="IPR036259">
    <property type="entry name" value="MFS_trans_sf"/>
</dbReference>
<evidence type="ECO:0000256" key="7">
    <source>
        <dbReference type="SAM" id="Phobius"/>
    </source>
</evidence>
<accession>A0A2R4XQ05</accession>
<dbReference type="InterPro" id="IPR011701">
    <property type="entry name" value="MFS"/>
</dbReference>
<keyword evidence="6 7" id="KW-0472">Membrane</keyword>
<dbReference type="SUPFAM" id="SSF103473">
    <property type="entry name" value="MFS general substrate transporter"/>
    <property type="match status" value="1"/>
</dbReference>
<comment type="subcellular location">
    <subcellularLocation>
        <location evidence="1">Cell membrane</location>
        <topology evidence="1">Multi-pass membrane protein</topology>
    </subcellularLocation>
</comment>
<dbReference type="KEGG" id="boz:DBV39_16915"/>
<reference evidence="9 10" key="1">
    <citation type="submission" date="2018-04" db="EMBL/GenBank/DDBJ databases">
        <title>Bordetella sp. HZ20 isolated from seawater.</title>
        <authorList>
            <person name="Sun C."/>
        </authorList>
    </citation>
    <scope>NUCLEOTIDE SEQUENCE [LARGE SCALE GENOMIC DNA]</scope>
    <source>
        <strain evidence="9 10">HZ20</strain>
    </source>
</reference>
<dbReference type="RefSeq" id="WP_108623349.1">
    <property type="nucleotide sequence ID" value="NZ_CP028901.1"/>
</dbReference>
<gene>
    <name evidence="9" type="ORF">DBV39_16915</name>
</gene>
<dbReference type="GO" id="GO:0022857">
    <property type="term" value="F:transmembrane transporter activity"/>
    <property type="evidence" value="ECO:0007669"/>
    <property type="project" value="InterPro"/>
</dbReference>
<dbReference type="InterPro" id="IPR020846">
    <property type="entry name" value="MFS_dom"/>
</dbReference>
<protein>
    <submittedName>
        <fullName evidence="9">MFS transporter</fullName>
    </submittedName>
</protein>
<feature type="transmembrane region" description="Helical" evidence="7">
    <location>
        <begin position="347"/>
        <end position="372"/>
    </location>
</feature>
<dbReference type="Gene3D" id="1.20.1250.20">
    <property type="entry name" value="MFS general substrate transporter like domains"/>
    <property type="match status" value="1"/>
</dbReference>
<keyword evidence="2" id="KW-0813">Transport</keyword>
<keyword evidence="4 7" id="KW-0812">Transmembrane</keyword>
<feature type="domain" description="Major facilitator superfamily (MFS) profile" evidence="8">
    <location>
        <begin position="2"/>
        <end position="449"/>
    </location>
</feature>
<feature type="transmembrane region" description="Helical" evidence="7">
    <location>
        <begin position="126"/>
        <end position="148"/>
    </location>
</feature>
<evidence type="ECO:0000313" key="9">
    <source>
        <dbReference type="EMBL" id="AWB35893.1"/>
    </source>
</evidence>
<feature type="transmembrane region" description="Helical" evidence="7">
    <location>
        <begin position="322"/>
        <end position="341"/>
    </location>
</feature>
<feature type="transmembrane region" description="Helical" evidence="7">
    <location>
        <begin position="38"/>
        <end position="60"/>
    </location>
</feature>
<dbReference type="EMBL" id="CP028901">
    <property type="protein sequence ID" value="AWB35893.1"/>
    <property type="molecule type" value="Genomic_DNA"/>
</dbReference>
<evidence type="ECO:0000256" key="1">
    <source>
        <dbReference type="ARBA" id="ARBA00004651"/>
    </source>
</evidence>
<feature type="transmembrane region" description="Helical" evidence="7">
    <location>
        <begin position="188"/>
        <end position="211"/>
    </location>
</feature>
<evidence type="ECO:0000259" key="8">
    <source>
        <dbReference type="PROSITE" id="PS50850"/>
    </source>
</evidence>
<feature type="transmembrane region" description="Helical" evidence="7">
    <location>
        <begin position="393"/>
        <end position="412"/>
    </location>
</feature>
<dbReference type="PROSITE" id="PS50850">
    <property type="entry name" value="MFS"/>
    <property type="match status" value="1"/>
</dbReference>
<evidence type="ECO:0000256" key="6">
    <source>
        <dbReference type="ARBA" id="ARBA00023136"/>
    </source>
</evidence>
<feature type="transmembrane region" description="Helical" evidence="7">
    <location>
        <begin position="424"/>
        <end position="446"/>
    </location>
</feature>
<feature type="transmembrane region" description="Helical" evidence="7">
    <location>
        <begin position="93"/>
        <end position="114"/>
    </location>
</feature>
<evidence type="ECO:0000256" key="3">
    <source>
        <dbReference type="ARBA" id="ARBA00022475"/>
    </source>
</evidence>
<feature type="transmembrane region" description="Helical" evidence="7">
    <location>
        <begin position="67"/>
        <end position="87"/>
    </location>
</feature>
<keyword evidence="3" id="KW-1003">Cell membrane</keyword>
<proteinExistence type="predicted"/>
<dbReference type="Pfam" id="PF07690">
    <property type="entry name" value="MFS_1"/>
    <property type="match status" value="2"/>
</dbReference>
<dbReference type="OrthoDB" id="9807274at2"/>
<dbReference type="Proteomes" id="UP000244571">
    <property type="component" value="Chromosome"/>
</dbReference>
<dbReference type="PANTHER" id="PTHR42718">
    <property type="entry name" value="MAJOR FACILITATOR SUPERFAMILY MULTIDRUG TRANSPORTER MFSC"/>
    <property type="match status" value="1"/>
</dbReference>
<dbReference type="PRINTS" id="PR01036">
    <property type="entry name" value="TCRTETB"/>
</dbReference>
<organism evidence="9 10">
    <name type="scientific">Orrella marina</name>
    <dbReference type="NCBI Taxonomy" id="2163011"/>
    <lineage>
        <taxon>Bacteria</taxon>
        <taxon>Pseudomonadati</taxon>
        <taxon>Pseudomonadota</taxon>
        <taxon>Betaproteobacteria</taxon>
        <taxon>Burkholderiales</taxon>
        <taxon>Alcaligenaceae</taxon>
        <taxon>Orrella</taxon>
    </lineage>
</organism>
<dbReference type="PANTHER" id="PTHR42718:SF46">
    <property type="entry name" value="BLR6921 PROTEIN"/>
    <property type="match status" value="1"/>
</dbReference>
<keyword evidence="10" id="KW-1185">Reference proteome</keyword>
<feature type="transmembrane region" description="Helical" evidence="7">
    <location>
        <begin position="154"/>
        <end position="176"/>
    </location>
</feature>
<feature type="transmembrane region" description="Helical" evidence="7">
    <location>
        <begin position="217"/>
        <end position="234"/>
    </location>
</feature>
<evidence type="ECO:0000256" key="2">
    <source>
        <dbReference type="ARBA" id="ARBA00022448"/>
    </source>
</evidence>
<dbReference type="Gene3D" id="1.20.1720.10">
    <property type="entry name" value="Multidrug resistance protein D"/>
    <property type="match status" value="1"/>
</dbReference>